<evidence type="ECO:0000313" key="3">
    <source>
        <dbReference type="Proteomes" id="UP000324701"/>
    </source>
</evidence>
<accession>A0A5B1BNQ3</accession>
<proteinExistence type="predicted"/>
<reference evidence="2 3" key="1">
    <citation type="submission" date="2019-09" db="EMBL/GenBank/DDBJ databases">
        <title>Report of infection by Mycobacterium simiae a patient suffering from pulmonary tuberculosis.</title>
        <authorList>
            <person name="Mohanty P.S."/>
            <person name="Bansal A.K."/>
            <person name="Singh H."/>
            <person name="Sharma S."/>
            <person name="Patil S.A."/>
            <person name="Upadhaya P."/>
            <person name="Singh P.K."/>
            <person name="Kumar D."/>
            <person name="Kumar S."/>
            <person name="Singh R.K."/>
            <person name="Chaudhary B."/>
        </authorList>
    </citation>
    <scope>NUCLEOTIDE SEQUENCE [LARGE SCALE GENOMIC DNA]</scope>
    <source>
        <strain evidence="2 3">JAL-560-SIM</strain>
    </source>
</reference>
<dbReference type="Proteomes" id="UP000324701">
    <property type="component" value="Unassembled WGS sequence"/>
</dbReference>
<gene>
    <name evidence="2" type="ORF">F0Q45_10340</name>
</gene>
<feature type="compositionally biased region" description="Basic and acidic residues" evidence="1">
    <location>
        <begin position="71"/>
        <end position="93"/>
    </location>
</feature>
<dbReference type="AlphaFoldDB" id="A0A5B1BNQ3"/>
<evidence type="ECO:0000313" key="2">
    <source>
        <dbReference type="EMBL" id="KAA1250328.1"/>
    </source>
</evidence>
<dbReference type="RefSeq" id="WP_149653866.1">
    <property type="nucleotide sequence ID" value="NZ_VTZN01000049.1"/>
</dbReference>
<sequence>MKKGRFASSATPSPPPTSPPQMAGAPPAHSAGASGAAEPGGKGFGAAFRALVERKFRELSKAQRWQGVSEFKRRAEARRRGTAEMAKRLERQTGKRPASSTVTRNAAKGSTPKGADEKRIDRQAAIDRAGGLKQFATKAKISASQARRWRDTGGPIHTLEVIVINFNVTGDLQHGQKSTISDEPETLDVDKHLVDQLTLDGADADDFIEAYATDDIDAQKEILGEQIAKHILIDWNGEMTRIYTIKTIHTLSFG</sequence>
<dbReference type="OrthoDB" id="4725010at2"/>
<comment type="caution">
    <text evidence="2">The sequence shown here is derived from an EMBL/GenBank/DDBJ whole genome shotgun (WGS) entry which is preliminary data.</text>
</comment>
<feature type="compositionally biased region" description="Low complexity" evidence="1">
    <location>
        <begin position="20"/>
        <end position="37"/>
    </location>
</feature>
<keyword evidence="3" id="KW-1185">Reference proteome</keyword>
<name>A0A5B1BNQ3_MYCSI</name>
<protein>
    <submittedName>
        <fullName evidence="2">Uncharacterized protein</fullName>
    </submittedName>
</protein>
<feature type="region of interest" description="Disordered" evidence="1">
    <location>
        <begin position="71"/>
        <end position="120"/>
    </location>
</feature>
<dbReference type="EMBL" id="VTZN01000049">
    <property type="protein sequence ID" value="KAA1250328.1"/>
    <property type="molecule type" value="Genomic_DNA"/>
</dbReference>
<evidence type="ECO:0000256" key="1">
    <source>
        <dbReference type="SAM" id="MobiDB-lite"/>
    </source>
</evidence>
<organism evidence="2 3">
    <name type="scientific">Mycobacterium simiae</name>
    <name type="common">Mycobacterium habana</name>
    <dbReference type="NCBI Taxonomy" id="1784"/>
    <lineage>
        <taxon>Bacteria</taxon>
        <taxon>Bacillati</taxon>
        <taxon>Actinomycetota</taxon>
        <taxon>Actinomycetes</taxon>
        <taxon>Mycobacteriales</taxon>
        <taxon>Mycobacteriaceae</taxon>
        <taxon>Mycobacterium</taxon>
        <taxon>Mycobacterium simiae complex</taxon>
    </lineage>
</organism>
<feature type="region of interest" description="Disordered" evidence="1">
    <location>
        <begin position="1"/>
        <end position="43"/>
    </location>
</feature>